<evidence type="ECO:0000313" key="8">
    <source>
        <dbReference type="Proteomes" id="UP000094236"/>
    </source>
</evidence>
<proteinExistence type="inferred from homology"/>
<dbReference type="InterPro" id="IPR044612">
    <property type="entry name" value="ARL2/3"/>
</dbReference>
<dbReference type="EMBL" id="KV454015">
    <property type="protein sequence ID" value="ODV94613.1"/>
    <property type="molecule type" value="Genomic_DNA"/>
</dbReference>
<evidence type="ECO:0000256" key="5">
    <source>
        <dbReference type="PIRSR" id="PIRSR606689-2"/>
    </source>
</evidence>
<dbReference type="InterPro" id="IPR027417">
    <property type="entry name" value="P-loop_NTPase"/>
</dbReference>
<dbReference type="SUPFAM" id="SSF52540">
    <property type="entry name" value="P-loop containing nucleoside triphosphate hydrolases"/>
    <property type="match status" value="1"/>
</dbReference>
<protein>
    <recommendedName>
        <fullName evidence="9">ADP-ribosylation factor-like protein 2</fullName>
    </recommendedName>
</protein>
<dbReference type="InterPro" id="IPR006689">
    <property type="entry name" value="Small_GTPase_ARF/SAR"/>
</dbReference>
<keyword evidence="8" id="KW-1185">Reference proteome</keyword>
<dbReference type="PANTHER" id="PTHR45697">
    <property type="entry name" value="ADP-RIBOSYLATION FACTOR-LIKE PROTEIN 2-RELATED"/>
    <property type="match status" value="1"/>
</dbReference>
<keyword evidence="5" id="KW-0460">Magnesium</keyword>
<dbReference type="Proteomes" id="UP000094236">
    <property type="component" value="Unassembled WGS sequence"/>
</dbReference>
<dbReference type="OrthoDB" id="2011769at2759"/>
<comment type="similarity">
    <text evidence="1 6">Belongs to the small GTPase superfamily. Arf family.</text>
</comment>
<dbReference type="PROSITE" id="PS51417">
    <property type="entry name" value="ARF"/>
    <property type="match status" value="1"/>
</dbReference>
<name>A0A1E4TS78_PACTA</name>
<dbReference type="AlphaFoldDB" id="A0A1E4TS78"/>
<dbReference type="SMART" id="SM00177">
    <property type="entry name" value="ARF"/>
    <property type="match status" value="1"/>
</dbReference>
<keyword evidence="3 4" id="KW-0342">GTP-binding</keyword>
<accession>A0A1E4TS78</accession>
<feature type="binding site" evidence="4">
    <location>
        <begin position="23"/>
        <end position="30"/>
    </location>
    <ligand>
        <name>GTP</name>
        <dbReference type="ChEBI" id="CHEBI:37565"/>
    </ligand>
</feature>
<dbReference type="FunFam" id="3.40.50.300:FF:001166">
    <property type="entry name" value="ADP-ribosylation factor D"/>
    <property type="match status" value="1"/>
</dbReference>
<feature type="binding site" evidence="5">
    <location>
        <position position="30"/>
    </location>
    <ligand>
        <name>Mg(2+)</name>
        <dbReference type="ChEBI" id="CHEBI:18420"/>
    </ligand>
</feature>
<dbReference type="Gene3D" id="3.40.50.300">
    <property type="entry name" value="P-loop containing nucleotide triphosphate hydrolases"/>
    <property type="match status" value="1"/>
</dbReference>
<evidence type="ECO:0000313" key="7">
    <source>
        <dbReference type="EMBL" id="ODV94613.1"/>
    </source>
</evidence>
<dbReference type="GO" id="GO:0046872">
    <property type="term" value="F:metal ion binding"/>
    <property type="evidence" value="ECO:0007669"/>
    <property type="project" value="UniProtKB-KW"/>
</dbReference>
<reference evidence="8" key="1">
    <citation type="submission" date="2016-05" db="EMBL/GenBank/DDBJ databases">
        <title>Comparative genomics of biotechnologically important yeasts.</title>
        <authorList>
            <consortium name="DOE Joint Genome Institute"/>
            <person name="Riley R."/>
            <person name="Haridas S."/>
            <person name="Wolfe K.H."/>
            <person name="Lopes M.R."/>
            <person name="Hittinger C.T."/>
            <person name="Goker M."/>
            <person name="Salamov A."/>
            <person name="Wisecaver J."/>
            <person name="Long T.M."/>
            <person name="Aerts A.L."/>
            <person name="Barry K."/>
            <person name="Choi C."/>
            <person name="Clum A."/>
            <person name="Coughlan A.Y."/>
            <person name="Deshpande S."/>
            <person name="Douglass A.P."/>
            <person name="Hanson S.J."/>
            <person name="Klenk H.-P."/>
            <person name="Labutti K."/>
            <person name="Lapidus A."/>
            <person name="Lindquist E."/>
            <person name="Lipzen A."/>
            <person name="Meier-Kolthoff J.P."/>
            <person name="Ohm R.A."/>
            <person name="Otillar R.P."/>
            <person name="Pangilinan J."/>
            <person name="Peng Y."/>
            <person name="Rokas A."/>
            <person name="Rosa C.A."/>
            <person name="Scheuner C."/>
            <person name="Sibirny A.A."/>
            <person name="Slot J.C."/>
            <person name="Stielow J.B."/>
            <person name="Sun H."/>
            <person name="Kurtzman C.P."/>
            <person name="Blackwell M."/>
            <person name="Grigoriev I.V."/>
            <person name="Jeffries T.W."/>
        </authorList>
    </citation>
    <scope>NUCLEOTIDE SEQUENCE [LARGE SCALE GENOMIC DNA]</scope>
    <source>
        <strain evidence="8">NRRL Y-2460</strain>
    </source>
</reference>
<feature type="binding site" evidence="4">
    <location>
        <position position="69"/>
    </location>
    <ligand>
        <name>GTP</name>
        <dbReference type="ChEBI" id="CHEBI:37565"/>
    </ligand>
</feature>
<evidence type="ECO:0000256" key="3">
    <source>
        <dbReference type="ARBA" id="ARBA00023134"/>
    </source>
</evidence>
<dbReference type="GO" id="GO:0003924">
    <property type="term" value="F:GTPase activity"/>
    <property type="evidence" value="ECO:0007669"/>
    <property type="project" value="InterPro"/>
</dbReference>
<dbReference type="PRINTS" id="PR00328">
    <property type="entry name" value="SAR1GTPBP"/>
</dbReference>
<dbReference type="STRING" id="669874.A0A1E4TS78"/>
<keyword evidence="2 4" id="KW-0547">Nucleotide-binding</keyword>
<evidence type="ECO:0000256" key="1">
    <source>
        <dbReference type="ARBA" id="ARBA00010290"/>
    </source>
</evidence>
<dbReference type="InterPro" id="IPR005225">
    <property type="entry name" value="Small_GTP-bd"/>
</dbReference>
<evidence type="ECO:0000256" key="6">
    <source>
        <dbReference type="RuleBase" id="RU003925"/>
    </source>
</evidence>
<sequence length="188" mass="21905">MGLISIIRKQKLKDKELRVLMLGLDNSGKTTIVKSLLGQDVKQVSPTMGFNIETVDYHDYIINIWDVGGQSSLRPFWFNYFEKTDSLIWVIDSLSLERLQENFIEFKKILIEDRLIGSNFLILLNKIDLIEDKAKIQQLITKIINLLQLEEIKNHNWKVLPVSAFTGENLHNGIDWIVDEYKSRMNII</sequence>
<dbReference type="GO" id="GO:0005525">
    <property type="term" value="F:GTP binding"/>
    <property type="evidence" value="ECO:0007669"/>
    <property type="project" value="UniProtKB-KW"/>
</dbReference>
<keyword evidence="5" id="KW-0479">Metal-binding</keyword>
<feature type="binding site" evidence="4">
    <location>
        <begin position="125"/>
        <end position="128"/>
    </location>
    <ligand>
        <name>GTP</name>
        <dbReference type="ChEBI" id="CHEBI:37565"/>
    </ligand>
</feature>
<dbReference type="NCBIfam" id="TIGR00231">
    <property type="entry name" value="small_GTP"/>
    <property type="match status" value="1"/>
</dbReference>
<gene>
    <name evidence="7" type="ORF">PACTADRAFT_34363</name>
</gene>
<organism evidence="7 8">
    <name type="scientific">Pachysolen tannophilus NRRL Y-2460</name>
    <dbReference type="NCBI Taxonomy" id="669874"/>
    <lineage>
        <taxon>Eukaryota</taxon>
        <taxon>Fungi</taxon>
        <taxon>Dikarya</taxon>
        <taxon>Ascomycota</taxon>
        <taxon>Saccharomycotina</taxon>
        <taxon>Pichiomycetes</taxon>
        <taxon>Pachysolenaceae</taxon>
        <taxon>Pachysolen</taxon>
    </lineage>
</organism>
<dbReference type="SMART" id="SM00178">
    <property type="entry name" value="SAR"/>
    <property type="match status" value="1"/>
</dbReference>
<evidence type="ECO:0000256" key="2">
    <source>
        <dbReference type="ARBA" id="ARBA00022741"/>
    </source>
</evidence>
<dbReference type="Pfam" id="PF00025">
    <property type="entry name" value="Arf"/>
    <property type="match status" value="1"/>
</dbReference>
<feature type="binding site" evidence="5">
    <location>
        <position position="47"/>
    </location>
    <ligand>
        <name>Mg(2+)</name>
        <dbReference type="ChEBI" id="CHEBI:18420"/>
    </ligand>
</feature>
<evidence type="ECO:0000256" key="4">
    <source>
        <dbReference type="PIRSR" id="PIRSR606689-1"/>
    </source>
</evidence>
<evidence type="ECO:0008006" key="9">
    <source>
        <dbReference type="Google" id="ProtNLM"/>
    </source>
</evidence>